<dbReference type="GO" id="GO:0005886">
    <property type="term" value="C:plasma membrane"/>
    <property type="evidence" value="ECO:0007669"/>
    <property type="project" value="UniProtKB-SubCell"/>
</dbReference>
<evidence type="ECO:0000259" key="8">
    <source>
        <dbReference type="PROSITE" id="PS50850"/>
    </source>
</evidence>
<dbReference type="InterPro" id="IPR020846">
    <property type="entry name" value="MFS_dom"/>
</dbReference>
<dbReference type="Proteomes" id="UP000309676">
    <property type="component" value="Unassembled WGS sequence"/>
</dbReference>
<dbReference type="InterPro" id="IPR011701">
    <property type="entry name" value="MFS"/>
</dbReference>
<evidence type="ECO:0000256" key="2">
    <source>
        <dbReference type="ARBA" id="ARBA00022448"/>
    </source>
</evidence>
<feature type="domain" description="Major facilitator superfamily (MFS) profile" evidence="8">
    <location>
        <begin position="7"/>
        <end position="397"/>
    </location>
</feature>
<comment type="subcellular location">
    <subcellularLocation>
        <location evidence="1">Cell membrane</location>
        <topology evidence="1">Multi-pass membrane protein</topology>
    </subcellularLocation>
</comment>
<evidence type="ECO:0000313" key="9">
    <source>
        <dbReference type="EMBL" id="TLS54317.1"/>
    </source>
</evidence>
<feature type="transmembrane region" description="Helical" evidence="7">
    <location>
        <begin position="167"/>
        <end position="186"/>
    </location>
</feature>
<evidence type="ECO:0000256" key="6">
    <source>
        <dbReference type="ARBA" id="ARBA00023136"/>
    </source>
</evidence>
<dbReference type="InterPro" id="IPR036259">
    <property type="entry name" value="MFS_trans_sf"/>
</dbReference>
<feature type="transmembrane region" description="Helical" evidence="7">
    <location>
        <begin position="285"/>
        <end position="303"/>
    </location>
</feature>
<dbReference type="PANTHER" id="PTHR43414">
    <property type="entry name" value="MULTIDRUG RESISTANCE PROTEIN MDTG"/>
    <property type="match status" value="1"/>
</dbReference>
<dbReference type="PROSITE" id="PS50850">
    <property type="entry name" value="MFS"/>
    <property type="match status" value="1"/>
</dbReference>
<dbReference type="PANTHER" id="PTHR43414:SF6">
    <property type="entry name" value="MULTIDRUG RESISTANCE PROTEIN MDTG"/>
    <property type="match status" value="1"/>
</dbReference>
<dbReference type="OrthoDB" id="65739at2"/>
<keyword evidence="10" id="KW-1185">Reference proteome</keyword>
<reference evidence="9 10" key="1">
    <citation type="submission" date="2019-05" db="EMBL/GenBank/DDBJ databases">
        <authorList>
            <person name="Narsing Rao M.P."/>
            <person name="Li W.J."/>
        </authorList>
    </citation>
    <scope>NUCLEOTIDE SEQUENCE [LARGE SCALE GENOMIC DNA]</scope>
    <source>
        <strain evidence="9 10">SYSU_K30003</strain>
    </source>
</reference>
<evidence type="ECO:0000256" key="3">
    <source>
        <dbReference type="ARBA" id="ARBA00022475"/>
    </source>
</evidence>
<feature type="transmembrane region" description="Helical" evidence="7">
    <location>
        <begin position="219"/>
        <end position="241"/>
    </location>
</feature>
<dbReference type="InterPro" id="IPR001958">
    <property type="entry name" value="Tet-R_TetA/multi-R_MdtG-like"/>
</dbReference>
<keyword evidence="2" id="KW-0813">Transport</keyword>
<dbReference type="RefSeq" id="WP_138192317.1">
    <property type="nucleotide sequence ID" value="NZ_VCIW01000001.1"/>
</dbReference>
<dbReference type="GO" id="GO:0022857">
    <property type="term" value="F:transmembrane transporter activity"/>
    <property type="evidence" value="ECO:0007669"/>
    <property type="project" value="InterPro"/>
</dbReference>
<gene>
    <name evidence="9" type="ORF">FE782_02950</name>
</gene>
<keyword evidence="6 7" id="KW-0472">Membrane</keyword>
<dbReference type="SUPFAM" id="SSF103473">
    <property type="entry name" value="MFS general substrate transporter"/>
    <property type="match status" value="1"/>
</dbReference>
<evidence type="ECO:0000256" key="4">
    <source>
        <dbReference type="ARBA" id="ARBA00022692"/>
    </source>
</evidence>
<organism evidence="9 10">
    <name type="scientific">Paenibacillus antri</name>
    <dbReference type="NCBI Taxonomy" id="2582848"/>
    <lineage>
        <taxon>Bacteria</taxon>
        <taxon>Bacillati</taxon>
        <taxon>Bacillota</taxon>
        <taxon>Bacilli</taxon>
        <taxon>Bacillales</taxon>
        <taxon>Paenibacillaceae</taxon>
        <taxon>Paenibacillus</taxon>
    </lineage>
</organism>
<feature type="transmembrane region" description="Helical" evidence="7">
    <location>
        <begin position="79"/>
        <end position="98"/>
    </location>
</feature>
<evidence type="ECO:0000313" key="10">
    <source>
        <dbReference type="Proteomes" id="UP000309676"/>
    </source>
</evidence>
<keyword evidence="3" id="KW-1003">Cell membrane</keyword>
<keyword evidence="5 7" id="KW-1133">Transmembrane helix</keyword>
<dbReference type="PRINTS" id="PR01035">
    <property type="entry name" value="TCRTETA"/>
</dbReference>
<feature type="transmembrane region" description="Helical" evidence="7">
    <location>
        <begin position="253"/>
        <end position="273"/>
    </location>
</feature>
<dbReference type="Pfam" id="PF07690">
    <property type="entry name" value="MFS_1"/>
    <property type="match status" value="1"/>
</dbReference>
<feature type="transmembrane region" description="Helical" evidence="7">
    <location>
        <begin position="374"/>
        <end position="393"/>
    </location>
</feature>
<evidence type="ECO:0000256" key="5">
    <source>
        <dbReference type="ARBA" id="ARBA00022989"/>
    </source>
</evidence>
<feature type="transmembrane region" description="Helical" evidence="7">
    <location>
        <begin position="12"/>
        <end position="33"/>
    </location>
</feature>
<dbReference type="AlphaFoldDB" id="A0A5R9GCW5"/>
<dbReference type="Gene3D" id="1.20.1250.20">
    <property type="entry name" value="MFS general substrate transporter like domains"/>
    <property type="match status" value="2"/>
</dbReference>
<evidence type="ECO:0000256" key="7">
    <source>
        <dbReference type="SAM" id="Phobius"/>
    </source>
</evidence>
<sequence length="403" mass="43358">MERWKINLAVLWFGQFLVMSGMSMIMPFISLYVQEELGVSDPAQVAWWANAIFASNFITSFIAQPLWGGLADRYGRKIMLLRSGFGMAIVMLLMGFATSAWQLLALRMLNGVISGYVPAATALMSASAPKERMGFAMGTLQSGAVAGTILGPFIGGVLAEWVGYRPIFYITGSLLLLASLLAWAVVKENFVRDGSSRKGAAVSLGDSFRRLIKAPQIPALFAVTVGIQVAMLSSLLLIPLFVQELHGTVRLAFYAGLVGSITGFANMAASPLLGRFADRVGYEKVLTVCLIGAALSFIPQAFVDNIWQLIASRFLLGLFMGGMLPSVNALLRVYTPDGMESRAFGFNSSFLSLGNILGPMIGGALAGWIGIRGIFFFACVMLLTNAAWTWVTLRKKRGSSAPG</sequence>
<feature type="transmembrane region" description="Helical" evidence="7">
    <location>
        <begin position="135"/>
        <end position="155"/>
    </location>
</feature>
<feature type="transmembrane region" description="Helical" evidence="7">
    <location>
        <begin position="309"/>
        <end position="331"/>
    </location>
</feature>
<name>A0A5R9GCW5_9BACL</name>
<dbReference type="EMBL" id="VCIW01000001">
    <property type="protein sequence ID" value="TLS54317.1"/>
    <property type="molecule type" value="Genomic_DNA"/>
</dbReference>
<proteinExistence type="predicted"/>
<protein>
    <submittedName>
        <fullName evidence="9">Multidrug efflux MFS transporter</fullName>
    </submittedName>
</protein>
<comment type="caution">
    <text evidence="9">The sequence shown here is derived from an EMBL/GenBank/DDBJ whole genome shotgun (WGS) entry which is preliminary data.</text>
</comment>
<keyword evidence="4 7" id="KW-0812">Transmembrane</keyword>
<evidence type="ECO:0000256" key="1">
    <source>
        <dbReference type="ARBA" id="ARBA00004651"/>
    </source>
</evidence>
<feature type="transmembrane region" description="Helical" evidence="7">
    <location>
        <begin position="104"/>
        <end position="123"/>
    </location>
</feature>
<feature type="transmembrane region" description="Helical" evidence="7">
    <location>
        <begin position="343"/>
        <end position="368"/>
    </location>
</feature>
<feature type="transmembrane region" description="Helical" evidence="7">
    <location>
        <begin position="45"/>
        <end position="67"/>
    </location>
</feature>
<accession>A0A5R9GCW5</accession>